<gene>
    <name evidence="1" type="ORF">K05K4_52050</name>
</gene>
<name>A0A1W6TLX9_VIBAL</name>
<protein>
    <submittedName>
        <fullName evidence="1">Uncharacterized protein</fullName>
    </submittedName>
</protein>
<dbReference type="EMBL" id="CP017904">
    <property type="protein sequence ID" value="ARP21907.1"/>
    <property type="molecule type" value="Genomic_DNA"/>
</dbReference>
<dbReference type="AlphaFoldDB" id="A0A1W6TLX9"/>
<dbReference type="SUPFAM" id="SSF52540">
    <property type="entry name" value="P-loop containing nucleoside triphosphate hydrolases"/>
    <property type="match status" value="1"/>
</dbReference>
<sequence length="582" mass="64094">MKYYSKPEFEAIAQPSQVVLDMSTEAGFEFSSVADLEVVIVQSLLRSWHTNGIDKEADVQVEKAWTEIFNYGFNNANPDDDMTPLGILGPPGQGKTSVFSSAIKRIGKAMENRVLINPGEYVKVDKDDIVFRTIIMAGEVSNTVVSGVPQISPTVGVEKDVTRFAPPEYLAKLEDNRFSVIVVDDLLNAHSHIQNAMMDLIETRHFRSTYIGETAYTAFTGNLGAIDGTNVNKQSSALTNRARSMVTGDTPGDFCERAHRTYVEGRDDNFGTGFIIEFLVDNVERNPLLFYEGVDKKKNGPHTSSRSLEKLIRGLRDEMNDHDAALKAGARTEPIFMRFERIVPQYVGKTFTNKFLPYVQDLLTLARPVANELLEHGTLSEQTRAKFQNALASSDDVKVERLCLGLLRQLQSRVANDIFYGMQGIIPPAQRAVNPDLDEVSEKRLVSEGKTNAAKSLHAFCEACFGVGMINKGKQNLVMNAFVALTTELIEKSNNIAGAKTSMFGTLDSNKQPIASKAFFKGLVEVASKFDKSYKSGEAMTVVNQVKGKKVTALETCLIDPLSAVNESEKIAEEAAKLGIVT</sequence>
<geneLocation type="plasmid" evidence="1">
    <name>pL289</name>
</geneLocation>
<dbReference type="InterPro" id="IPR027417">
    <property type="entry name" value="P-loop_NTPase"/>
</dbReference>
<accession>A0A1W6TLX9</accession>
<evidence type="ECO:0000313" key="1">
    <source>
        <dbReference type="EMBL" id="ARP21907.1"/>
    </source>
</evidence>
<reference evidence="1" key="1">
    <citation type="submission" date="2016-10" db="EMBL/GenBank/DDBJ databases">
        <title>The High Quality Genome of Vibrio alginolyticus K01M1.</title>
        <authorList>
            <person name="Wendling C."/>
            <person name="Chibani C.M."/>
            <person name="Hertel R."/>
            <person name="Sproer C."/>
            <person name="Bunk B."/>
            <person name="Overmann J."/>
            <person name="Roth O."/>
            <person name="Liesegang H."/>
        </authorList>
    </citation>
    <scope>NUCLEOTIDE SEQUENCE</scope>
    <source>
        <strain evidence="1">K05K4</strain>
        <plasmid evidence="1">pL289</plasmid>
    </source>
</reference>
<keyword evidence="1" id="KW-0614">Plasmid</keyword>
<dbReference type="Gene3D" id="3.40.50.300">
    <property type="entry name" value="P-loop containing nucleotide triphosphate hydrolases"/>
    <property type="match status" value="1"/>
</dbReference>
<organism evidence="1">
    <name type="scientific">Vibrio alginolyticus</name>
    <dbReference type="NCBI Taxonomy" id="663"/>
    <lineage>
        <taxon>Bacteria</taxon>
        <taxon>Pseudomonadati</taxon>
        <taxon>Pseudomonadota</taxon>
        <taxon>Gammaproteobacteria</taxon>
        <taxon>Vibrionales</taxon>
        <taxon>Vibrionaceae</taxon>
        <taxon>Vibrio</taxon>
    </lineage>
</organism>
<proteinExistence type="predicted"/>